<dbReference type="Gene3D" id="3.40.50.1580">
    <property type="entry name" value="Nucleoside phosphorylase domain"/>
    <property type="match status" value="1"/>
</dbReference>
<dbReference type="InterPro" id="IPR035994">
    <property type="entry name" value="Nucleoside_phosphorylase_sf"/>
</dbReference>
<dbReference type="AlphaFoldDB" id="A0A417Z693"/>
<dbReference type="Pfam" id="PF01048">
    <property type="entry name" value="PNP_UDP_1"/>
    <property type="match status" value="1"/>
</dbReference>
<comment type="caution">
    <text evidence="2">The sequence shown here is derived from an EMBL/GenBank/DDBJ whole genome shotgun (WGS) entry which is preliminary data.</text>
</comment>
<accession>A0A417Z693</accession>
<dbReference type="GO" id="GO:0009116">
    <property type="term" value="P:nucleoside metabolic process"/>
    <property type="evidence" value="ECO:0007669"/>
    <property type="project" value="InterPro"/>
</dbReference>
<dbReference type="GO" id="GO:0003824">
    <property type="term" value="F:catalytic activity"/>
    <property type="evidence" value="ECO:0007669"/>
    <property type="project" value="InterPro"/>
</dbReference>
<feature type="domain" description="Nucleoside phosphorylase" evidence="1">
    <location>
        <begin position="108"/>
        <end position="168"/>
    </location>
</feature>
<protein>
    <submittedName>
        <fullName evidence="2">Nucleosidase</fullName>
    </submittedName>
</protein>
<organism evidence="2 3">
    <name type="scientific">Dermacoccus abyssi</name>
    <dbReference type="NCBI Taxonomy" id="322596"/>
    <lineage>
        <taxon>Bacteria</taxon>
        <taxon>Bacillati</taxon>
        <taxon>Actinomycetota</taxon>
        <taxon>Actinomycetes</taxon>
        <taxon>Micrococcales</taxon>
        <taxon>Dermacoccaceae</taxon>
        <taxon>Dermacoccus</taxon>
    </lineage>
</organism>
<reference evidence="2 3" key="1">
    <citation type="submission" date="2018-08" db="EMBL/GenBank/DDBJ databases">
        <title>Whole genome sequence analysis of Dermacoccus abyssi bacteria isolated from Deep Mariana trench Micromonospora spp reveals genes involved in the environmental adaptation and production of secondary metabolites.</title>
        <authorList>
            <person name="Abdel-Mageed W.M."/>
            <person name="Lehri B."/>
            <person name="Nouioui I."/>
            <person name="Goodfellow I."/>
            <person name="Jaspars M."/>
            <person name="Karlyshev A."/>
        </authorList>
    </citation>
    <scope>NUCLEOTIDE SEQUENCE [LARGE SCALE GENOMIC DNA]</scope>
    <source>
        <strain evidence="2 3">MT1.1</strain>
    </source>
</reference>
<evidence type="ECO:0000259" key="1">
    <source>
        <dbReference type="Pfam" id="PF01048"/>
    </source>
</evidence>
<evidence type="ECO:0000313" key="3">
    <source>
        <dbReference type="Proteomes" id="UP000285376"/>
    </source>
</evidence>
<dbReference type="SUPFAM" id="SSF53167">
    <property type="entry name" value="Purine and uridine phosphorylases"/>
    <property type="match status" value="1"/>
</dbReference>
<dbReference type="InterPro" id="IPR000845">
    <property type="entry name" value="Nucleoside_phosphorylase_d"/>
</dbReference>
<name>A0A417Z693_9MICO</name>
<dbReference type="RefSeq" id="WP_118913163.1">
    <property type="nucleotide sequence ID" value="NZ_CBCRVH010000008.1"/>
</dbReference>
<dbReference type="Proteomes" id="UP000285376">
    <property type="component" value="Unassembled WGS sequence"/>
</dbReference>
<sequence length="187" mass="19817">MSERFLVIAAARSETRYLPDNVEVVITGLGKAAAAIATTRALAERGEAGREGLTVVNLGSCGALRPVLRGAFEPGVVLNHDMSADAIRALGHDPRERLTTGFGDPELVLATGDLFVSDPAVRDVLAERASLVDMEGYAVVMACQTFGVPVRVVKHVSDDADESALDWATAVDTSARDLAQWWTANLA</sequence>
<proteinExistence type="predicted"/>
<gene>
    <name evidence="2" type="ORF">D1832_06570</name>
</gene>
<dbReference type="NCBIfam" id="NF004168">
    <property type="entry name" value="PRK05634.1"/>
    <property type="match status" value="1"/>
</dbReference>
<evidence type="ECO:0000313" key="2">
    <source>
        <dbReference type="EMBL" id="RHW46132.1"/>
    </source>
</evidence>
<dbReference type="EMBL" id="QWLM01000006">
    <property type="protein sequence ID" value="RHW46132.1"/>
    <property type="molecule type" value="Genomic_DNA"/>
</dbReference>